<dbReference type="GO" id="GO:0016301">
    <property type="term" value="F:kinase activity"/>
    <property type="evidence" value="ECO:0007669"/>
    <property type="project" value="UniProtKB-KW"/>
</dbReference>
<evidence type="ECO:0000313" key="3">
    <source>
        <dbReference type="EMBL" id="MEE2061223.1"/>
    </source>
</evidence>
<dbReference type="EMBL" id="JAUTXY010000016">
    <property type="protein sequence ID" value="MEE2061223.1"/>
    <property type="molecule type" value="Genomic_DNA"/>
</dbReference>
<dbReference type="InterPro" id="IPR036661">
    <property type="entry name" value="Luciferase-like_sf"/>
</dbReference>
<keyword evidence="3" id="KW-0560">Oxidoreductase</keyword>
<protein>
    <submittedName>
        <fullName evidence="3">MsnO8 family LLM class oxidoreductase</fullName>
        <ecNumber evidence="3">1.-.-.-</ecNumber>
    </submittedName>
</protein>
<dbReference type="InterPro" id="IPR019949">
    <property type="entry name" value="CmoO-like"/>
</dbReference>
<proteinExistence type="predicted"/>
<evidence type="ECO:0000313" key="4">
    <source>
        <dbReference type="Proteomes" id="UP001336020"/>
    </source>
</evidence>
<gene>
    <name evidence="3" type="ORF">Q7514_27225</name>
</gene>
<keyword evidence="3" id="KW-0418">Kinase</keyword>
<dbReference type="PANTHER" id="PTHR30137:SF6">
    <property type="entry name" value="LUCIFERASE-LIKE MONOOXYGENASE"/>
    <property type="match status" value="1"/>
</dbReference>
<keyword evidence="4" id="KW-1185">Reference proteome</keyword>
<dbReference type="NCBIfam" id="TIGR03558">
    <property type="entry name" value="oxido_grp_1"/>
    <property type="match status" value="1"/>
</dbReference>
<evidence type="ECO:0000256" key="1">
    <source>
        <dbReference type="ARBA" id="ARBA00007789"/>
    </source>
</evidence>
<organism evidence="3 4">
    <name type="scientific">Rhodococcus artemisiae</name>
    <dbReference type="NCBI Taxonomy" id="714159"/>
    <lineage>
        <taxon>Bacteria</taxon>
        <taxon>Bacillati</taxon>
        <taxon>Actinomycetota</taxon>
        <taxon>Actinomycetes</taxon>
        <taxon>Mycobacteriales</taxon>
        <taxon>Nocardiaceae</taxon>
        <taxon>Rhodococcus</taxon>
    </lineage>
</organism>
<dbReference type="SUPFAM" id="SSF51679">
    <property type="entry name" value="Bacterial luciferase-like"/>
    <property type="match status" value="1"/>
</dbReference>
<dbReference type="Gene3D" id="3.20.20.30">
    <property type="entry name" value="Luciferase-like domain"/>
    <property type="match status" value="1"/>
</dbReference>
<comment type="similarity">
    <text evidence="1">To bacterial alkanal monooxygenase alpha and beta chains.</text>
</comment>
<evidence type="ECO:0000259" key="2">
    <source>
        <dbReference type="Pfam" id="PF00296"/>
    </source>
</evidence>
<reference evidence="3 4" key="1">
    <citation type="submission" date="2023-07" db="EMBL/GenBank/DDBJ databases">
        <authorList>
            <person name="Girao M."/>
            <person name="Carvalho M.F."/>
        </authorList>
    </citation>
    <scope>NUCLEOTIDE SEQUENCE [LARGE SCALE GENOMIC DNA]</scope>
    <source>
        <strain evidence="3 4">YIM65754</strain>
    </source>
</reference>
<dbReference type="InterPro" id="IPR011251">
    <property type="entry name" value="Luciferase-like_dom"/>
</dbReference>
<dbReference type="PANTHER" id="PTHR30137">
    <property type="entry name" value="LUCIFERASE-LIKE MONOOXYGENASE"/>
    <property type="match status" value="1"/>
</dbReference>
<dbReference type="Pfam" id="PF00296">
    <property type="entry name" value="Bac_luciferase"/>
    <property type="match status" value="1"/>
</dbReference>
<dbReference type="Proteomes" id="UP001336020">
    <property type="component" value="Unassembled WGS sequence"/>
</dbReference>
<feature type="domain" description="Luciferase-like" evidence="2">
    <location>
        <begin position="11"/>
        <end position="295"/>
    </location>
</feature>
<dbReference type="GO" id="GO:0016491">
    <property type="term" value="F:oxidoreductase activity"/>
    <property type="evidence" value="ECO:0007669"/>
    <property type="project" value="UniProtKB-KW"/>
</dbReference>
<dbReference type="EC" id="1.-.-.-" evidence="3"/>
<keyword evidence="3" id="KW-0808">Transferase</keyword>
<accession>A0ABU7LI50</accession>
<dbReference type="InterPro" id="IPR050766">
    <property type="entry name" value="Bact_Lucif_Oxidored"/>
</dbReference>
<name>A0ABU7LI50_9NOCA</name>
<sequence length="350" mass="37201">MDVALSLLDRSRTREGQDDASALRQTLHRAELAEASGYQRFWVAEHHAVPGVASGTPALLIQALADRTRHIRVGSAGVMLPNHQPIVVAEQFATLEALHPGRIDLGVGRSLGFTAPIRDALRTTRADPDDFVADIDELRAYLDDTAMVSIRPRVAQPPPLFVLGTGAGLRVAARLGLPAVVAGPILTQGPEPFDRYRADYRPSAANPEPYLVIGADILIADTEADAADLLLPEGWAMALSRERGFFPPLSPVEALRRLPVTERRQRALDGTAAAAIVGTEDQVAEQIEKLVATTGAAEVLSSASTFDVDALYASDARLARLFGVGAVSAAPTARIASASEATTTSANRDR</sequence>
<comment type="caution">
    <text evidence="3">The sequence shown here is derived from an EMBL/GenBank/DDBJ whole genome shotgun (WGS) entry which is preliminary data.</text>
</comment>